<sequence length="425" mass="45276">MIGRSRQPESDEQDHLRGFDDFDLRLGDVMRGERATLGKSLLDVQRELKIKATYIAAIENCDPSAFETPGFIAGYVRSYSRYLGLDSEWAWKVFCAESGFATAHGMSQAASSKRPNEPRPLQGGGEARDPFIEPRISFTPPGDAFLSRIEPGAIGSSLVLLALIGVIGYGGMAVLKEVQKVQFVPVEQAPVLAADLDPLAQATPPAEGEEVAGVDPKPAEAFDRLYRPQALEVPVLTARDGPIAALDPSTVGALGPDSPTSYERGRDLATRDAPPVPSVPIAPANEAVEALIAEALGDGPETPQVVEETVPDVVLFAVRPSWVRVRSAEGTVLLEKILEPGDTFELPATEEPATLRTGESGALYFAVNGETYGPAGPDGRVTSNISLAADALRETYEIADLSSDSDLRTYVAELDLKEPSAPPAE</sequence>
<dbReference type="AlphaFoldDB" id="A0A1I5MI97"/>
<gene>
    <name evidence="4" type="ORF">SAMN04488047_102281</name>
</gene>
<dbReference type="Gene3D" id="1.10.260.40">
    <property type="entry name" value="lambda repressor-like DNA-binding domains"/>
    <property type="match status" value="1"/>
</dbReference>
<dbReference type="InterPro" id="IPR050400">
    <property type="entry name" value="Bact_Cytoskel_RodZ"/>
</dbReference>
<keyword evidence="2" id="KW-1133">Transmembrane helix</keyword>
<dbReference type="GO" id="GO:0003677">
    <property type="term" value="F:DNA binding"/>
    <property type="evidence" value="ECO:0007669"/>
    <property type="project" value="InterPro"/>
</dbReference>
<dbReference type="InterPro" id="IPR025194">
    <property type="entry name" value="RodZ-like_C"/>
</dbReference>
<dbReference type="OrthoDB" id="9790252at2"/>
<evidence type="ECO:0000256" key="2">
    <source>
        <dbReference type="SAM" id="Phobius"/>
    </source>
</evidence>
<reference evidence="4 5" key="1">
    <citation type="submission" date="2016-10" db="EMBL/GenBank/DDBJ databases">
        <authorList>
            <person name="de Groot N.N."/>
        </authorList>
    </citation>
    <scope>NUCLEOTIDE SEQUENCE [LARGE SCALE GENOMIC DNA]</scope>
    <source>
        <strain evidence="4 5">DSM 19547</strain>
    </source>
</reference>
<feature type="region of interest" description="Disordered" evidence="1">
    <location>
        <begin position="247"/>
        <end position="278"/>
    </location>
</feature>
<evidence type="ECO:0000313" key="4">
    <source>
        <dbReference type="EMBL" id="SFP09239.1"/>
    </source>
</evidence>
<keyword evidence="5" id="KW-1185">Reference proteome</keyword>
<dbReference type="EMBL" id="FOXA01000002">
    <property type="protein sequence ID" value="SFP09239.1"/>
    <property type="molecule type" value="Genomic_DNA"/>
</dbReference>
<dbReference type="InterPro" id="IPR010982">
    <property type="entry name" value="Lambda_DNA-bd_dom_sf"/>
</dbReference>
<evidence type="ECO:0000313" key="5">
    <source>
        <dbReference type="Proteomes" id="UP000199356"/>
    </source>
</evidence>
<accession>A0A1I5MI97</accession>
<dbReference type="Pfam" id="PF13413">
    <property type="entry name" value="HTH_25"/>
    <property type="match status" value="1"/>
</dbReference>
<feature type="region of interest" description="Disordered" evidence="1">
    <location>
        <begin position="106"/>
        <end position="133"/>
    </location>
</feature>
<evidence type="ECO:0000256" key="1">
    <source>
        <dbReference type="SAM" id="MobiDB-lite"/>
    </source>
</evidence>
<dbReference type="Pfam" id="PF13464">
    <property type="entry name" value="RodZ_C"/>
    <property type="match status" value="1"/>
</dbReference>
<organism evidence="4 5">
    <name type="scientific">Tranquillimonas alkanivorans</name>
    <dbReference type="NCBI Taxonomy" id="441119"/>
    <lineage>
        <taxon>Bacteria</taxon>
        <taxon>Pseudomonadati</taxon>
        <taxon>Pseudomonadota</taxon>
        <taxon>Alphaproteobacteria</taxon>
        <taxon>Rhodobacterales</taxon>
        <taxon>Roseobacteraceae</taxon>
        <taxon>Tranquillimonas</taxon>
    </lineage>
</organism>
<dbReference type="RefSeq" id="WP_093418519.1">
    <property type="nucleotide sequence ID" value="NZ_FOXA01000002.1"/>
</dbReference>
<dbReference type="PANTHER" id="PTHR34475">
    <property type="match status" value="1"/>
</dbReference>
<dbReference type="STRING" id="441119.SAMN04488047_102281"/>
<feature type="domain" description="Cytoskeleton protein RodZ-like C-terminal" evidence="3">
    <location>
        <begin position="315"/>
        <end position="381"/>
    </location>
</feature>
<keyword evidence="2" id="KW-0472">Membrane</keyword>
<dbReference type="PANTHER" id="PTHR34475:SF1">
    <property type="entry name" value="CYTOSKELETON PROTEIN RODZ"/>
    <property type="match status" value="1"/>
</dbReference>
<protein>
    <submittedName>
        <fullName evidence="4">Protein RodZ, contains Xre-like HTH and DUF4115 domains</fullName>
    </submittedName>
</protein>
<feature type="transmembrane region" description="Helical" evidence="2">
    <location>
        <begin position="153"/>
        <end position="175"/>
    </location>
</feature>
<proteinExistence type="predicted"/>
<keyword evidence="2" id="KW-0812">Transmembrane</keyword>
<name>A0A1I5MI97_9RHOB</name>
<dbReference type="Proteomes" id="UP000199356">
    <property type="component" value="Unassembled WGS sequence"/>
</dbReference>
<evidence type="ECO:0000259" key="3">
    <source>
        <dbReference type="Pfam" id="PF13464"/>
    </source>
</evidence>